<feature type="topological domain" description="Lumenal" evidence="8">
    <location>
        <begin position="1"/>
        <end position="4"/>
    </location>
</feature>
<comment type="similarity">
    <text evidence="2 8">Belongs to the WRB/GET1 family.</text>
</comment>
<dbReference type="GO" id="GO:0005789">
    <property type="term" value="C:endoplasmic reticulum membrane"/>
    <property type="evidence" value="ECO:0007669"/>
    <property type="project" value="UniProtKB-SubCell"/>
</dbReference>
<evidence type="ECO:0000256" key="8">
    <source>
        <dbReference type="HAMAP-Rule" id="MF_03113"/>
    </source>
</evidence>
<dbReference type="OrthoDB" id="69461at2759"/>
<sequence length="216" mass="24125">MPSLALTIFLLVLLTQVISWIGQSVLEEYAFNIYALLLLPTLARRQATLRKEVFADKQDLLRTSAQDEFAKWAKLRRKVDKGLADLEKLNGELSGAKSAFSLRFKTSLFILTSGAQWLLVWWYRKSPVFYLPPGWLGPLGWWLSLPFAPAGSVSCGMWQFACRRVIKLCSALVREIFAAVLARTAGMAMPTPVPVAVPEAAGEKGKAPPWQEKKTQ</sequence>
<dbReference type="EMBL" id="KV417271">
    <property type="protein sequence ID" value="KZO99630.1"/>
    <property type="molecule type" value="Genomic_DNA"/>
</dbReference>
<keyword evidence="4 8" id="KW-0812">Transmembrane</keyword>
<evidence type="ECO:0000256" key="10">
    <source>
        <dbReference type="SAM" id="SignalP"/>
    </source>
</evidence>
<keyword evidence="12" id="KW-1185">Reference proteome</keyword>
<evidence type="ECO:0000313" key="11">
    <source>
        <dbReference type="EMBL" id="KZO99630.1"/>
    </source>
</evidence>
<dbReference type="Gene3D" id="1.10.287.660">
    <property type="entry name" value="Helix hairpin bin"/>
    <property type="match status" value="1"/>
</dbReference>
<feature type="signal peptide" evidence="10">
    <location>
        <begin position="1"/>
        <end position="19"/>
    </location>
</feature>
<evidence type="ECO:0000256" key="3">
    <source>
        <dbReference type="ARBA" id="ARBA00022448"/>
    </source>
</evidence>
<dbReference type="GO" id="GO:0043495">
    <property type="term" value="F:protein-membrane adaptor activity"/>
    <property type="evidence" value="ECO:0007669"/>
    <property type="project" value="TreeGrafter"/>
</dbReference>
<keyword evidence="3 8" id="KW-0813">Transport</keyword>
<evidence type="ECO:0000256" key="6">
    <source>
        <dbReference type="ARBA" id="ARBA00022989"/>
    </source>
</evidence>
<reference evidence="11 12" key="1">
    <citation type="journal article" date="2016" name="Mol. Biol. Evol.">
        <title>Comparative Genomics of Early-Diverging Mushroom-Forming Fungi Provides Insights into the Origins of Lignocellulose Decay Capabilities.</title>
        <authorList>
            <person name="Nagy L.G."/>
            <person name="Riley R."/>
            <person name="Tritt A."/>
            <person name="Adam C."/>
            <person name="Daum C."/>
            <person name="Floudas D."/>
            <person name="Sun H."/>
            <person name="Yadav J.S."/>
            <person name="Pangilinan J."/>
            <person name="Larsson K.H."/>
            <person name="Matsuura K."/>
            <person name="Barry K."/>
            <person name="Labutti K."/>
            <person name="Kuo R."/>
            <person name="Ohm R.A."/>
            <person name="Bhattacharya S.S."/>
            <person name="Shirouzu T."/>
            <person name="Yoshinaga Y."/>
            <person name="Martin F.M."/>
            <person name="Grigoriev I.V."/>
            <person name="Hibbett D.S."/>
        </authorList>
    </citation>
    <scope>NUCLEOTIDE SEQUENCE [LARGE SCALE GENOMIC DNA]</scope>
    <source>
        <strain evidence="11 12">TUFC12733</strain>
    </source>
</reference>
<evidence type="ECO:0000256" key="9">
    <source>
        <dbReference type="SAM" id="Phobius"/>
    </source>
</evidence>
<gene>
    <name evidence="8" type="primary">GET1</name>
    <name evidence="11" type="ORF">CALVIDRAFT_595746</name>
</gene>
<organism evidence="11 12">
    <name type="scientific">Calocera viscosa (strain TUFC12733)</name>
    <dbReference type="NCBI Taxonomy" id="1330018"/>
    <lineage>
        <taxon>Eukaryota</taxon>
        <taxon>Fungi</taxon>
        <taxon>Dikarya</taxon>
        <taxon>Basidiomycota</taxon>
        <taxon>Agaricomycotina</taxon>
        <taxon>Dacrymycetes</taxon>
        <taxon>Dacrymycetales</taxon>
        <taxon>Dacrymycetaceae</taxon>
        <taxon>Calocera</taxon>
    </lineage>
</organism>
<feature type="transmembrane region" description="Helical" evidence="9">
    <location>
        <begin position="135"/>
        <end position="158"/>
    </location>
</feature>
<dbReference type="InterPro" id="IPR027538">
    <property type="entry name" value="Get1_fungi"/>
</dbReference>
<comment type="caution">
    <text evidence="8">Lacks conserved residue(s) required for the propagation of feature annotation.</text>
</comment>
<dbReference type="InterPro" id="IPR029012">
    <property type="entry name" value="Helix_hairpin_bin_sf"/>
</dbReference>
<keyword evidence="7 8" id="KW-0472">Membrane</keyword>
<evidence type="ECO:0000313" key="12">
    <source>
        <dbReference type="Proteomes" id="UP000076738"/>
    </source>
</evidence>
<dbReference type="Proteomes" id="UP000076738">
    <property type="component" value="Unassembled WGS sequence"/>
</dbReference>
<dbReference type="HAMAP" id="MF_03113">
    <property type="entry name" value="Get1"/>
    <property type="match status" value="1"/>
</dbReference>
<evidence type="ECO:0000256" key="4">
    <source>
        <dbReference type="ARBA" id="ARBA00022692"/>
    </source>
</evidence>
<dbReference type="GO" id="GO:0043529">
    <property type="term" value="C:GET complex"/>
    <property type="evidence" value="ECO:0007669"/>
    <property type="project" value="InterPro"/>
</dbReference>
<keyword evidence="5 8" id="KW-0256">Endoplasmic reticulum</keyword>
<keyword evidence="10" id="KW-0732">Signal</keyword>
<dbReference type="AlphaFoldDB" id="A0A167QCI6"/>
<evidence type="ECO:0000256" key="1">
    <source>
        <dbReference type="ARBA" id="ARBA00004477"/>
    </source>
</evidence>
<evidence type="ECO:0000256" key="2">
    <source>
        <dbReference type="ARBA" id="ARBA00010799"/>
    </source>
</evidence>
<protein>
    <submittedName>
        <fullName evidence="11">Uncharacterized protein</fullName>
    </submittedName>
</protein>
<dbReference type="Pfam" id="PF04420">
    <property type="entry name" value="CHD5"/>
    <property type="match status" value="1"/>
</dbReference>
<evidence type="ECO:0000256" key="5">
    <source>
        <dbReference type="ARBA" id="ARBA00022824"/>
    </source>
</evidence>
<feature type="topological domain" description="Cytoplasmic" evidence="8">
    <location>
        <begin position="170"/>
        <end position="216"/>
    </location>
</feature>
<comment type="subcellular location">
    <subcellularLocation>
        <location evidence="1">Endoplasmic reticulum membrane</location>
        <topology evidence="1">Multi-pass membrane protein</topology>
    </subcellularLocation>
</comment>
<feature type="chain" id="PRO_5007891470" evidence="10">
    <location>
        <begin position="20"/>
        <end position="216"/>
    </location>
</feature>
<feature type="transmembrane region" description="Helical" evidence="9">
    <location>
        <begin position="106"/>
        <end position="123"/>
    </location>
</feature>
<dbReference type="PANTHER" id="PTHR42650">
    <property type="entry name" value="TAIL-ANCHORED PROTEIN INSERTION RECEPTOR WRB"/>
    <property type="match status" value="1"/>
</dbReference>
<evidence type="ECO:0000256" key="7">
    <source>
        <dbReference type="ARBA" id="ARBA00023136"/>
    </source>
</evidence>
<dbReference type="GO" id="GO:0071816">
    <property type="term" value="P:tail-anchored membrane protein insertion into ER membrane"/>
    <property type="evidence" value="ECO:0007669"/>
    <property type="project" value="InterPro"/>
</dbReference>
<dbReference type="InterPro" id="IPR028945">
    <property type="entry name" value="Get1"/>
</dbReference>
<proteinExistence type="inferred from homology"/>
<dbReference type="PANTHER" id="PTHR42650:SF1">
    <property type="entry name" value="GUIDED ENTRY OF TAIL-ANCHORED PROTEINS FACTOR 1"/>
    <property type="match status" value="1"/>
</dbReference>
<accession>A0A167QCI6</accession>
<name>A0A167QCI6_CALVF</name>
<dbReference type="STRING" id="1330018.A0A167QCI6"/>
<keyword evidence="6 8" id="KW-1133">Transmembrane helix</keyword>